<evidence type="ECO:0000256" key="6">
    <source>
        <dbReference type="ARBA" id="ARBA00022840"/>
    </source>
</evidence>
<dbReference type="Gene3D" id="3.30.200.20">
    <property type="entry name" value="Phosphorylase Kinase, domain 1"/>
    <property type="match status" value="1"/>
</dbReference>
<dbReference type="GO" id="GO:0000245">
    <property type="term" value="P:spliceosomal complex assembly"/>
    <property type="evidence" value="ECO:0007669"/>
    <property type="project" value="TreeGrafter"/>
</dbReference>
<dbReference type="EMBL" id="CAJPIJ010000117">
    <property type="protein sequence ID" value="CAG1980557.1"/>
    <property type="molecule type" value="Genomic_DNA"/>
</dbReference>
<protein>
    <recommendedName>
        <fullName evidence="1">non-specific serine/threonine protein kinase</fullName>
        <ecNumber evidence="1">2.7.11.1</ecNumber>
    </recommendedName>
</protein>
<dbReference type="SUPFAM" id="SSF56112">
    <property type="entry name" value="Protein kinase-like (PK-like)"/>
    <property type="match status" value="1"/>
</dbReference>
<dbReference type="Proteomes" id="UP000746612">
    <property type="component" value="Unassembled WGS sequence"/>
</dbReference>
<proteinExistence type="predicted"/>
<dbReference type="GO" id="GO:0050684">
    <property type="term" value="P:regulation of mRNA processing"/>
    <property type="evidence" value="ECO:0007669"/>
    <property type="project" value="TreeGrafter"/>
</dbReference>
<evidence type="ECO:0000256" key="1">
    <source>
        <dbReference type="ARBA" id="ARBA00012513"/>
    </source>
</evidence>
<name>A0A9N8RBE1_GIBZA</name>
<evidence type="ECO:0000256" key="7">
    <source>
        <dbReference type="ARBA" id="ARBA00047899"/>
    </source>
</evidence>
<feature type="domain" description="Protein kinase" evidence="9">
    <location>
        <begin position="73"/>
        <end position="425"/>
    </location>
</feature>
<dbReference type="PANTHER" id="PTHR47634">
    <property type="entry name" value="PROTEIN KINASE DOMAIN-CONTAINING PROTEIN-RELATED"/>
    <property type="match status" value="1"/>
</dbReference>
<evidence type="ECO:0000313" key="10">
    <source>
        <dbReference type="EMBL" id="CAG1980557.1"/>
    </source>
</evidence>
<reference evidence="10" key="1">
    <citation type="submission" date="2021-03" db="EMBL/GenBank/DDBJ databases">
        <authorList>
            <person name="Alouane T."/>
            <person name="Langin T."/>
            <person name="Bonhomme L."/>
        </authorList>
    </citation>
    <scope>NUCLEOTIDE SEQUENCE</scope>
    <source>
        <strain evidence="10">MDC_Fg202</strain>
    </source>
</reference>
<evidence type="ECO:0000256" key="5">
    <source>
        <dbReference type="ARBA" id="ARBA00022777"/>
    </source>
</evidence>
<evidence type="ECO:0000259" key="9">
    <source>
        <dbReference type="PROSITE" id="PS50011"/>
    </source>
</evidence>
<evidence type="ECO:0000256" key="4">
    <source>
        <dbReference type="ARBA" id="ARBA00022741"/>
    </source>
</evidence>
<organism evidence="10 11">
    <name type="scientific">Gibberella zeae</name>
    <name type="common">Wheat head blight fungus</name>
    <name type="synonym">Fusarium graminearum</name>
    <dbReference type="NCBI Taxonomy" id="5518"/>
    <lineage>
        <taxon>Eukaryota</taxon>
        <taxon>Fungi</taxon>
        <taxon>Dikarya</taxon>
        <taxon>Ascomycota</taxon>
        <taxon>Pezizomycotina</taxon>
        <taxon>Sordariomycetes</taxon>
        <taxon>Hypocreomycetidae</taxon>
        <taxon>Hypocreales</taxon>
        <taxon>Nectriaceae</taxon>
        <taxon>Fusarium</taxon>
    </lineage>
</organism>
<evidence type="ECO:0000256" key="3">
    <source>
        <dbReference type="ARBA" id="ARBA00022679"/>
    </source>
</evidence>
<comment type="caution">
    <text evidence="10">The sequence shown here is derived from an EMBL/GenBank/DDBJ whole genome shotgun (WGS) entry which is preliminary data.</text>
</comment>
<dbReference type="GO" id="GO:0005524">
    <property type="term" value="F:ATP binding"/>
    <property type="evidence" value="ECO:0007669"/>
    <property type="project" value="UniProtKB-KW"/>
</dbReference>
<dbReference type="PANTHER" id="PTHR47634:SF9">
    <property type="entry name" value="PROTEIN KINASE DOMAIN-CONTAINING PROTEIN-RELATED"/>
    <property type="match status" value="1"/>
</dbReference>
<dbReference type="EC" id="2.7.11.1" evidence="1"/>
<dbReference type="InterPro" id="IPR000719">
    <property type="entry name" value="Prot_kinase_dom"/>
</dbReference>
<keyword evidence="6" id="KW-0067">ATP-binding</keyword>
<keyword evidence="4" id="KW-0547">Nucleotide-binding</keyword>
<dbReference type="SMART" id="SM00220">
    <property type="entry name" value="S_TKc"/>
    <property type="match status" value="1"/>
</dbReference>
<dbReference type="GO" id="GO:0004674">
    <property type="term" value="F:protein serine/threonine kinase activity"/>
    <property type="evidence" value="ECO:0007669"/>
    <property type="project" value="UniProtKB-KW"/>
</dbReference>
<dbReference type="Gene3D" id="1.10.510.10">
    <property type="entry name" value="Transferase(Phosphotransferase) domain 1"/>
    <property type="match status" value="1"/>
</dbReference>
<dbReference type="AlphaFoldDB" id="A0A9N8RBE1"/>
<gene>
    <name evidence="10" type="ORF">MDCFG202_LOCUS202199</name>
</gene>
<dbReference type="InterPro" id="IPR011009">
    <property type="entry name" value="Kinase-like_dom_sf"/>
</dbReference>
<accession>A0A9N8RBE1</accession>
<evidence type="ECO:0000256" key="2">
    <source>
        <dbReference type="ARBA" id="ARBA00022527"/>
    </source>
</evidence>
<keyword evidence="3" id="KW-0808">Transferase</keyword>
<comment type="catalytic activity">
    <reaction evidence="7">
        <text>L-threonyl-[protein] + ATP = O-phospho-L-threonyl-[protein] + ADP + H(+)</text>
        <dbReference type="Rhea" id="RHEA:46608"/>
        <dbReference type="Rhea" id="RHEA-COMP:11060"/>
        <dbReference type="Rhea" id="RHEA-COMP:11605"/>
        <dbReference type="ChEBI" id="CHEBI:15378"/>
        <dbReference type="ChEBI" id="CHEBI:30013"/>
        <dbReference type="ChEBI" id="CHEBI:30616"/>
        <dbReference type="ChEBI" id="CHEBI:61977"/>
        <dbReference type="ChEBI" id="CHEBI:456216"/>
        <dbReference type="EC" id="2.7.11.1"/>
    </reaction>
</comment>
<dbReference type="InterPro" id="IPR051334">
    <property type="entry name" value="SRPK"/>
</dbReference>
<evidence type="ECO:0000313" key="11">
    <source>
        <dbReference type="Proteomes" id="UP000746612"/>
    </source>
</evidence>
<dbReference type="PROSITE" id="PS50011">
    <property type="entry name" value="PROTEIN_KINASE_DOM"/>
    <property type="match status" value="1"/>
</dbReference>
<keyword evidence="2" id="KW-0723">Serine/threonine-protein kinase</keyword>
<sequence>MTRLISWRARLIPANGYSIPSVYLHRLNSNRRHYSKMPPLTHDCGIDAEPLYRYEPGGYHPAELGDILKDGRYKVLHKLGWSSFSTTWAAKDQENNSYVAVKVKVSEAKDTRELDVLQAISALPKHHPGSSHANQMLDHFTLGGPNGSHECLVLELVGPSVSDAIEFYCNIHRLPAKVAKSFAKQALRGLDFLVANDIAHGAVPDLKSLNVEDFMAALGKLQAGPVTKKGGGPLGNHVPTQIVRPATFRGLDHILYRSSIKIIDFGEDFLRNNVSNTLNTPLVMRAPEAIFGDRLDRRVDLWSAGCLVVTNQQFWIFELITGQPAFEVLPKNHAQLGQQMIEETGDEFPSRWQAKWNAMQKYVSHDDERFTLQEWMEATYFFHDGKDEFTKEELAKICETIICMLKFEPSLRATPSEILAQGSYLEVLLETTQIRSEVAAHSRRQWFVKHNSGGSKTV</sequence>
<keyword evidence="5" id="KW-0418">Kinase</keyword>
<comment type="catalytic activity">
    <reaction evidence="8">
        <text>L-seryl-[protein] + ATP = O-phospho-L-seryl-[protein] + ADP + H(+)</text>
        <dbReference type="Rhea" id="RHEA:17989"/>
        <dbReference type="Rhea" id="RHEA-COMP:9863"/>
        <dbReference type="Rhea" id="RHEA-COMP:11604"/>
        <dbReference type="ChEBI" id="CHEBI:15378"/>
        <dbReference type="ChEBI" id="CHEBI:29999"/>
        <dbReference type="ChEBI" id="CHEBI:30616"/>
        <dbReference type="ChEBI" id="CHEBI:83421"/>
        <dbReference type="ChEBI" id="CHEBI:456216"/>
        <dbReference type="EC" id="2.7.11.1"/>
    </reaction>
</comment>
<evidence type="ECO:0000256" key="8">
    <source>
        <dbReference type="ARBA" id="ARBA00048679"/>
    </source>
</evidence>